<name>A0AAE0ERU1_9CHLO</name>
<evidence type="ECO:0000313" key="2">
    <source>
        <dbReference type="EMBL" id="KAK3236515.1"/>
    </source>
</evidence>
<feature type="region of interest" description="Disordered" evidence="1">
    <location>
        <begin position="156"/>
        <end position="188"/>
    </location>
</feature>
<protein>
    <submittedName>
        <fullName evidence="2">Uncharacterized protein</fullName>
    </submittedName>
</protein>
<keyword evidence="3" id="KW-1185">Reference proteome</keyword>
<reference evidence="2 3" key="1">
    <citation type="journal article" date="2015" name="Genome Biol. Evol.">
        <title>Comparative Genomics of a Bacterivorous Green Alga Reveals Evolutionary Causalities and Consequences of Phago-Mixotrophic Mode of Nutrition.</title>
        <authorList>
            <person name="Burns J.A."/>
            <person name="Paasch A."/>
            <person name="Narechania A."/>
            <person name="Kim E."/>
        </authorList>
    </citation>
    <scope>NUCLEOTIDE SEQUENCE [LARGE SCALE GENOMIC DNA]</scope>
    <source>
        <strain evidence="2 3">PLY_AMNH</strain>
    </source>
</reference>
<organism evidence="2 3">
    <name type="scientific">Cymbomonas tetramitiformis</name>
    <dbReference type="NCBI Taxonomy" id="36881"/>
    <lineage>
        <taxon>Eukaryota</taxon>
        <taxon>Viridiplantae</taxon>
        <taxon>Chlorophyta</taxon>
        <taxon>Pyramimonadophyceae</taxon>
        <taxon>Pyramimonadales</taxon>
        <taxon>Pyramimonadaceae</taxon>
        <taxon>Cymbomonas</taxon>
    </lineage>
</organism>
<dbReference type="Proteomes" id="UP001190700">
    <property type="component" value="Unassembled WGS sequence"/>
</dbReference>
<evidence type="ECO:0000256" key="1">
    <source>
        <dbReference type="SAM" id="MobiDB-lite"/>
    </source>
</evidence>
<gene>
    <name evidence="2" type="ORF">CYMTET_53350</name>
</gene>
<dbReference type="AlphaFoldDB" id="A0AAE0ERU1"/>
<dbReference type="EMBL" id="LGRX02035004">
    <property type="protein sequence ID" value="KAK3236515.1"/>
    <property type="molecule type" value="Genomic_DNA"/>
</dbReference>
<comment type="caution">
    <text evidence="2">The sequence shown here is derived from an EMBL/GenBank/DDBJ whole genome shotgun (WGS) entry which is preliminary data.</text>
</comment>
<proteinExistence type="predicted"/>
<sequence>MVYDDGDEEWLTVAEDRTCPGGGIRASSQQTYLSAINNFHEDRGFEGPAKGRSVTRAVKEMTAMQTAAAEAAGETETERTWLPAKYARTVHEAGNTDTGTSLQREHVLMGDDELSVALTREKGKNHQRVKRWLSIPRRRVTRLRELLELWTRSRDEAWRENDPRWKDEAWRENDPRWKPPEGCGLEGE</sequence>
<feature type="compositionally biased region" description="Basic and acidic residues" evidence="1">
    <location>
        <begin position="156"/>
        <end position="179"/>
    </location>
</feature>
<evidence type="ECO:0000313" key="3">
    <source>
        <dbReference type="Proteomes" id="UP001190700"/>
    </source>
</evidence>
<accession>A0AAE0ERU1</accession>